<proteinExistence type="predicted"/>
<protein>
    <submittedName>
        <fullName evidence="1">Uncharacterized protein</fullName>
    </submittedName>
</protein>
<organism evidence="1">
    <name type="scientific">uncultured delta proteobacterium</name>
    <dbReference type="NCBI Taxonomy" id="34034"/>
    <lineage>
        <taxon>Bacteria</taxon>
        <taxon>Deltaproteobacteria</taxon>
        <taxon>environmental samples</taxon>
    </lineage>
</organism>
<dbReference type="AlphaFoldDB" id="Q2YZS3"/>
<reference evidence="1" key="1">
    <citation type="journal article" date="2005" name="Environ. Microbiol.">
        <title>Lateral gene transfer and phylogenetic assignment of environmental fosmid clones.</title>
        <authorList>
            <person name="Nesbo C.L."/>
            <person name="Boucher Y."/>
            <person name="Dlutek M."/>
            <person name="Doolittle F.W."/>
        </authorList>
    </citation>
    <scope>NUCLEOTIDE SEQUENCE</scope>
</reference>
<sequence length="68" mass="8180">MALLRMSYLFYAMSTDYSWWHGFYECKKRFNNFMEHANDLLENNKKAYKAVNYPNATGNTEKPKEIFP</sequence>
<name>Q2YZS3_9DELT</name>
<accession>Q2YZS3</accession>
<dbReference type="EMBL" id="AJ937767">
    <property type="protein sequence ID" value="CAI78625.1"/>
    <property type="molecule type" value="Genomic_DNA"/>
</dbReference>
<evidence type="ECO:0000313" key="1">
    <source>
        <dbReference type="EMBL" id="CAI78625.1"/>
    </source>
</evidence>